<evidence type="ECO:0000313" key="3">
    <source>
        <dbReference type="Proteomes" id="UP000017131"/>
    </source>
</evidence>
<name>A0ABN0PE43_STASI</name>
<feature type="coiled-coil region" evidence="1">
    <location>
        <begin position="49"/>
        <end position="84"/>
    </location>
</feature>
<comment type="caution">
    <text evidence="2">The sequence shown here is derived from an EMBL/GenBank/DDBJ whole genome shotgun (WGS) entry which is preliminary data.</text>
</comment>
<proteinExistence type="predicted"/>
<evidence type="ECO:0000313" key="2">
    <source>
        <dbReference type="EMBL" id="ERS93734.1"/>
    </source>
</evidence>
<dbReference type="RefSeq" id="WP_002481455.1">
    <property type="nucleotide sequence ID" value="NZ_AXDY01000004.1"/>
</dbReference>
<protein>
    <recommendedName>
        <fullName evidence="4">Gas vesicle protein GvpG</fullName>
    </recommendedName>
</protein>
<dbReference type="EMBL" id="AXDY01000004">
    <property type="protein sequence ID" value="ERS93734.1"/>
    <property type="molecule type" value="Genomic_DNA"/>
</dbReference>
<keyword evidence="3" id="KW-1185">Reference proteome</keyword>
<keyword evidence="1" id="KW-0175">Coiled coil</keyword>
<gene>
    <name evidence="2" type="ORF">SSIM_05930</name>
</gene>
<dbReference type="Proteomes" id="UP000017131">
    <property type="component" value="Unassembled WGS sequence"/>
</dbReference>
<dbReference type="InterPro" id="IPR007804">
    <property type="entry name" value="GvpG"/>
</dbReference>
<reference evidence="2 3" key="1">
    <citation type="journal article" date="2013" name="Genome Announc.">
        <title>Draft Genome Sequence of Staphylococcus simulans UMC-CNS-990, Isolated from a Case of Chronic Bovine Mastitis.</title>
        <authorList>
            <person name="Calcutt M.J."/>
            <person name="Foecking M.F."/>
            <person name="Hsieh H.Y."/>
            <person name="Perry J."/>
            <person name="Stewart G.C."/>
            <person name="Middleton J.R."/>
        </authorList>
    </citation>
    <scope>NUCLEOTIDE SEQUENCE [LARGE SCALE GENOMIC DNA]</scope>
    <source>
        <strain evidence="2 3">UMC-CNS-990</strain>
    </source>
</reference>
<sequence length="84" mass="9944">MIVYGSLKLLKKIAEQVKDEADKELYDLPTIEKKLIQLQMQEELGEIPEDEYKEKEEQLLARYETAKQKEIDEAEAMIQQKEDE</sequence>
<evidence type="ECO:0008006" key="4">
    <source>
        <dbReference type="Google" id="ProtNLM"/>
    </source>
</evidence>
<dbReference type="Pfam" id="PF05120">
    <property type="entry name" value="GvpG"/>
    <property type="match status" value="1"/>
</dbReference>
<evidence type="ECO:0000256" key="1">
    <source>
        <dbReference type="SAM" id="Coils"/>
    </source>
</evidence>
<accession>A0ABN0PE43</accession>
<dbReference type="GeneID" id="77332426"/>
<organism evidence="2 3">
    <name type="scientific">Staphylococcus simulans UMC-CNS-990</name>
    <dbReference type="NCBI Taxonomy" id="1405498"/>
    <lineage>
        <taxon>Bacteria</taxon>
        <taxon>Bacillati</taxon>
        <taxon>Bacillota</taxon>
        <taxon>Bacilli</taxon>
        <taxon>Bacillales</taxon>
        <taxon>Staphylococcaceae</taxon>
        <taxon>Staphylococcus</taxon>
    </lineage>
</organism>